<keyword evidence="2" id="KW-1185">Reference proteome</keyword>
<gene>
    <name evidence="1" type="ORF">GCM10010211_15670</name>
</gene>
<dbReference type="Proteomes" id="UP000654471">
    <property type="component" value="Unassembled WGS sequence"/>
</dbReference>
<evidence type="ECO:0000313" key="2">
    <source>
        <dbReference type="Proteomes" id="UP000654471"/>
    </source>
</evidence>
<accession>A0ABQ2USW0</accession>
<name>A0ABQ2USW0_9ACTN</name>
<dbReference type="EMBL" id="BMRP01000004">
    <property type="protein sequence ID" value="GGU52143.1"/>
    <property type="molecule type" value="Genomic_DNA"/>
</dbReference>
<proteinExistence type="predicted"/>
<organism evidence="1 2">
    <name type="scientific">Streptomyces albospinus</name>
    <dbReference type="NCBI Taxonomy" id="285515"/>
    <lineage>
        <taxon>Bacteria</taxon>
        <taxon>Bacillati</taxon>
        <taxon>Actinomycetota</taxon>
        <taxon>Actinomycetes</taxon>
        <taxon>Kitasatosporales</taxon>
        <taxon>Streptomycetaceae</taxon>
        <taxon>Streptomyces</taxon>
    </lineage>
</organism>
<protein>
    <submittedName>
        <fullName evidence="1">Uncharacterized protein</fullName>
    </submittedName>
</protein>
<comment type="caution">
    <text evidence="1">The sequence shown here is derived from an EMBL/GenBank/DDBJ whole genome shotgun (WGS) entry which is preliminary data.</text>
</comment>
<reference evidence="2" key="1">
    <citation type="journal article" date="2019" name="Int. J. Syst. Evol. Microbiol.">
        <title>The Global Catalogue of Microorganisms (GCM) 10K type strain sequencing project: providing services to taxonomists for standard genome sequencing and annotation.</title>
        <authorList>
            <consortium name="The Broad Institute Genomics Platform"/>
            <consortium name="The Broad Institute Genome Sequencing Center for Infectious Disease"/>
            <person name="Wu L."/>
            <person name="Ma J."/>
        </authorList>
    </citation>
    <scope>NUCLEOTIDE SEQUENCE [LARGE SCALE GENOMIC DNA]</scope>
    <source>
        <strain evidence="2">JCM 3399</strain>
    </source>
</reference>
<sequence length="64" mass="6446">MTIAGSTTVTSSAVSRFVDAERGSVAFTRPPAFVSDPGAMGDCVGTCSLACALLDDFMALPAMA</sequence>
<evidence type="ECO:0000313" key="1">
    <source>
        <dbReference type="EMBL" id="GGU52143.1"/>
    </source>
</evidence>